<dbReference type="EMBL" id="MG018927">
    <property type="protein sequence ID" value="ATW58004.1"/>
    <property type="molecule type" value="Genomic_DNA"/>
</dbReference>
<evidence type="ECO:0000313" key="1">
    <source>
        <dbReference type="EMBL" id="ATW58004.1"/>
    </source>
</evidence>
<organism evidence="1 2">
    <name type="scientific">Pseudomonas phage nickie</name>
    <dbReference type="NCBI Taxonomy" id="2048977"/>
    <lineage>
        <taxon>Viruses</taxon>
        <taxon>Duplodnaviria</taxon>
        <taxon>Heunggongvirae</taxon>
        <taxon>Uroviricota</taxon>
        <taxon>Caudoviricetes</taxon>
        <taxon>Nickievirus</taxon>
        <taxon>Nickievirus nickie</taxon>
    </lineage>
</organism>
<dbReference type="Proteomes" id="UP000241592">
    <property type="component" value="Segment"/>
</dbReference>
<reference evidence="1 2" key="1">
    <citation type="submission" date="2017-09" db="EMBL/GenBank/DDBJ databases">
        <authorList>
            <person name="Ehlers B."/>
            <person name="Leendertz F.H."/>
        </authorList>
    </citation>
    <scope>NUCLEOTIDE SEQUENCE [LARGE SCALE GENOMIC DNA]</scope>
</reference>
<gene>
    <name evidence="1" type="ORF">CNR34_00071</name>
</gene>
<keyword evidence="2" id="KW-1185">Reference proteome</keyword>
<accession>A0A2H4P744</accession>
<sequence>MIDANLRTLKVHEEHGYTMKNGMCSRCGYNELCRSQSDEVSACKAYEPVLAFQSLAGCELSFNTVRLGSAWSKRVKPGSTVALVNKAGEKLASAIVEAVRVGPRIEMIAEHAAANHLMVARKAQQPNAELTRVLRNLYGPNYLARAETMTVIYLRINE</sequence>
<evidence type="ECO:0000313" key="2">
    <source>
        <dbReference type="Proteomes" id="UP000241592"/>
    </source>
</evidence>
<proteinExistence type="predicted"/>
<name>A0A2H4P744_9CAUD</name>
<protein>
    <submittedName>
        <fullName evidence="1">Uncharacterized protein</fullName>
    </submittedName>
</protein>